<dbReference type="SUPFAM" id="SSF53850">
    <property type="entry name" value="Periplasmic binding protein-like II"/>
    <property type="match status" value="1"/>
</dbReference>
<dbReference type="GO" id="GO:0033014">
    <property type="term" value="P:tetrapyrrole biosynthetic process"/>
    <property type="evidence" value="ECO:0007669"/>
    <property type="project" value="InterPro"/>
</dbReference>
<reference evidence="4 5" key="1">
    <citation type="submission" date="2020-08" db="EMBL/GenBank/DDBJ databases">
        <title>Plant Genome Project.</title>
        <authorList>
            <person name="Zhang R.-G."/>
        </authorList>
    </citation>
    <scope>NUCLEOTIDE SEQUENCE [LARGE SCALE GENOMIC DNA]</scope>
    <source>
        <strain evidence="4">WSP0</strain>
        <tissue evidence="4">Leaf</tissue>
    </source>
</reference>
<dbReference type="InterPro" id="IPR019557">
    <property type="entry name" value="AminoTfrase-like_pln_mobile"/>
</dbReference>
<feature type="compositionally biased region" description="Basic and acidic residues" evidence="1">
    <location>
        <begin position="480"/>
        <end position="490"/>
    </location>
</feature>
<protein>
    <recommendedName>
        <fullName evidence="6">Aminotransferase-like plant mobile domain-containing protein</fullName>
    </recommendedName>
</protein>
<comment type="caution">
    <text evidence="4">The sequence shown here is derived from an EMBL/GenBank/DDBJ whole genome shotgun (WGS) entry which is preliminary data.</text>
</comment>
<feature type="compositionally biased region" description="Basic and acidic residues" evidence="1">
    <location>
        <begin position="566"/>
        <end position="582"/>
    </location>
</feature>
<dbReference type="PANTHER" id="PTHR46033">
    <property type="entry name" value="PROTEIN MAIN-LIKE 2"/>
    <property type="match status" value="1"/>
</dbReference>
<evidence type="ECO:0000313" key="5">
    <source>
        <dbReference type="Proteomes" id="UP000823749"/>
    </source>
</evidence>
<feature type="compositionally biased region" description="Basic and acidic residues" evidence="1">
    <location>
        <begin position="509"/>
        <end position="530"/>
    </location>
</feature>
<accession>A0AAV6JZ61</accession>
<dbReference type="InterPro" id="IPR044824">
    <property type="entry name" value="MAIN-like"/>
</dbReference>
<evidence type="ECO:0000259" key="2">
    <source>
        <dbReference type="Pfam" id="PF01379"/>
    </source>
</evidence>
<dbReference type="EMBL" id="JACTNZ010000006">
    <property type="protein sequence ID" value="KAG5545427.1"/>
    <property type="molecule type" value="Genomic_DNA"/>
</dbReference>
<proteinExistence type="predicted"/>
<feature type="domain" description="Aminotransferase-like plant mobile" evidence="3">
    <location>
        <begin position="100"/>
        <end position="454"/>
    </location>
</feature>
<dbReference type="GO" id="GO:0010073">
    <property type="term" value="P:meristem maintenance"/>
    <property type="evidence" value="ECO:0007669"/>
    <property type="project" value="InterPro"/>
</dbReference>
<dbReference type="AlphaFoldDB" id="A0AAV6JZ61"/>
<dbReference type="PANTHER" id="PTHR46033:SF80">
    <property type="entry name" value="PROTEIN MAIN-LIKE 2-LIKE"/>
    <property type="match status" value="1"/>
</dbReference>
<name>A0AAV6JZ61_9ERIC</name>
<feature type="region of interest" description="Disordered" evidence="1">
    <location>
        <begin position="464"/>
        <end position="530"/>
    </location>
</feature>
<dbReference type="InterPro" id="IPR022417">
    <property type="entry name" value="Porphobilin_deaminase_N"/>
</dbReference>
<dbReference type="Gene3D" id="3.40.190.10">
    <property type="entry name" value="Periplasmic binding protein-like II"/>
    <property type="match status" value="1"/>
</dbReference>
<keyword evidence="5" id="KW-1185">Reference proteome</keyword>
<gene>
    <name evidence="4" type="ORF">RHGRI_017793</name>
</gene>
<dbReference type="GO" id="GO:0004418">
    <property type="term" value="F:hydroxymethylbilane synthase activity"/>
    <property type="evidence" value="ECO:0007669"/>
    <property type="project" value="InterPro"/>
</dbReference>
<evidence type="ECO:0000259" key="3">
    <source>
        <dbReference type="Pfam" id="PF10536"/>
    </source>
</evidence>
<evidence type="ECO:0008006" key="6">
    <source>
        <dbReference type="Google" id="ProtNLM"/>
    </source>
</evidence>
<evidence type="ECO:0000313" key="4">
    <source>
        <dbReference type="EMBL" id="KAG5545427.1"/>
    </source>
</evidence>
<dbReference type="Pfam" id="PF01379">
    <property type="entry name" value="Porphobil_deam"/>
    <property type="match status" value="1"/>
</dbReference>
<dbReference type="Pfam" id="PF10536">
    <property type="entry name" value="PMD"/>
    <property type="match status" value="1"/>
</dbReference>
<organism evidence="4 5">
    <name type="scientific">Rhododendron griersonianum</name>
    <dbReference type="NCBI Taxonomy" id="479676"/>
    <lineage>
        <taxon>Eukaryota</taxon>
        <taxon>Viridiplantae</taxon>
        <taxon>Streptophyta</taxon>
        <taxon>Embryophyta</taxon>
        <taxon>Tracheophyta</taxon>
        <taxon>Spermatophyta</taxon>
        <taxon>Magnoliopsida</taxon>
        <taxon>eudicotyledons</taxon>
        <taxon>Gunneridae</taxon>
        <taxon>Pentapetalae</taxon>
        <taxon>asterids</taxon>
        <taxon>Ericales</taxon>
        <taxon>Ericaceae</taxon>
        <taxon>Ericoideae</taxon>
        <taxon>Rhodoreae</taxon>
        <taxon>Rhododendron</taxon>
    </lineage>
</organism>
<sequence>MEEDLDPEDSIIEEREELMVPPSGGNPTRRHAHFLKPSVTSIKGLVFKLPSGSPTSTTTPSVTDLPLKVEFRGRRGPLQTWKSWFDRMHSLHQSTWKKAGIYEAILSSTYQIRIDKEIVLGFAGKWRPDTNTFVFDWGEGTITLEDVFVLGGYSVLGDSVLRTLETGESDEIHEKLMKGRSEVIRSKARKADQHEWVRLFMGSGSEIEHEAFLVLWLSRHVFPYALDLISKNVLKIAIHLARGTRIALAPAVLSWLYRDLRLLKNAIFSKKKRNVGLNLWAPMEMVQIWAWERFPTLRPHPSPLELGEPRMAKWNKVKKKNIENAGLALSSAKECFLWRPYAISEKNWVFPKFYNEGERWVSVCSGMDEDFESFARFLRPCELVGLDCLEHYLPHRVAMQFGMDQDLPGLVARFNGTPEIAWKNYSRPIKDGRMYVPSRYFESDVTTRYIEWWKQSKLAQKKAVERATGEKSITKSPRNPPEDPKGKNVENDALGNPTKRKRVNTGKSGGKDEKSITKRKRVEEAKPVRKDKHGLVDIAENRMSGDGKCFLRPQPQIPSSLTADDGDGKKVESPVEHGEINVRCEPMMGGSNRPSQNPIEGSVGIPSEDRESNTNNGGNISTQITIDIPGIEMRTSKLEIVFARLKVEKAKGSFMLNILLVERVQFHTKLAKAGIALSFRASTDVYLSWLRCWKTSVVMFRHGPRLRKPNEGVVQATLLALAGLKRLNMTENVTSIMDDMLPAVAQGAIGIACRSNDDKMAVKTFSFTAERDVKPSVDSMELLKERSHRKTRGGGELLKCHGASGWTWSIHQGGHLRR</sequence>
<evidence type="ECO:0000256" key="1">
    <source>
        <dbReference type="SAM" id="MobiDB-lite"/>
    </source>
</evidence>
<feature type="compositionally biased region" description="Basic and acidic residues" evidence="1">
    <location>
        <begin position="464"/>
        <end position="473"/>
    </location>
</feature>
<feature type="domain" description="Porphobilinogen deaminase N-terminal" evidence="2">
    <location>
        <begin position="705"/>
        <end position="760"/>
    </location>
</feature>
<dbReference type="Proteomes" id="UP000823749">
    <property type="component" value="Chromosome 6"/>
</dbReference>
<feature type="region of interest" description="Disordered" evidence="1">
    <location>
        <begin position="546"/>
        <end position="621"/>
    </location>
</feature>